<dbReference type="InterPro" id="IPR000644">
    <property type="entry name" value="CBS_dom"/>
</dbReference>
<dbReference type="RefSeq" id="WP_269280149.1">
    <property type="nucleotide sequence ID" value="NZ_CP098247.1"/>
</dbReference>
<gene>
    <name evidence="2" type="ORF">NB646_04435</name>
</gene>
<dbReference type="PANTHER" id="PTHR43080:SF2">
    <property type="entry name" value="CBS DOMAIN-CONTAINING PROTEIN"/>
    <property type="match status" value="1"/>
</dbReference>
<dbReference type="PANTHER" id="PTHR43080">
    <property type="entry name" value="CBS DOMAIN-CONTAINING PROTEIN CBSX3, MITOCHONDRIAL"/>
    <property type="match status" value="1"/>
</dbReference>
<name>A0A9E9NS32_9BURK</name>
<accession>A0A9E9NS32</accession>
<organism evidence="2">
    <name type="scientific">Oxalobacter aliiformigenes</name>
    <dbReference type="NCBI Taxonomy" id="2946593"/>
    <lineage>
        <taxon>Bacteria</taxon>
        <taxon>Pseudomonadati</taxon>
        <taxon>Pseudomonadota</taxon>
        <taxon>Betaproteobacteria</taxon>
        <taxon>Burkholderiales</taxon>
        <taxon>Oxalobacteraceae</taxon>
        <taxon>Oxalobacter</taxon>
    </lineage>
</organism>
<dbReference type="PROSITE" id="PS51371">
    <property type="entry name" value="CBS"/>
    <property type="match status" value="2"/>
</dbReference>
<dbReference type="InterPro" id="IPR046342">
    <property type="entry name" value="CBS_dom_sf"/>
</dbReference>
<dbReference type="InterPro" id="IPR051257">
    <property type="entry name" value="Diverse_CBS-Domain"/>
</dbReference>
<dbReference type="CDD" id="cd17775">
    <property type="entry name" value="CBS_pair_bact_arch"/>
    <property type="match status" value="1"/>
</dbReference>
<dbReference type="SMART" id="SM00116">
    <property type="entry name" value="CBS"/>
    <property type="match status" value="2"/>
</dbReference>
<reference evidence="2" key="1">
    <citation type="journal article" date="2022" name="Front. Microbiol.">
        <title>New perspectives on an old grouping: The genomic and phenotypic variability of Oxalobacter formigenes and the implications for calcium oxalate stone prevention.</title>
        <authorList>
            <person name="Chmiel J.A."/>
            <person name="Carr C."/>
            <person name="Stuivenberg G.A."/>
            <person name="Venema R."/>
            <person name="Chanyi R.M."/>
            <person name="Al K.F."/>
            <person name="Giguere D."/>
            <person name="Say H."/>
            <person name="Akouris P.P."/>
            <person name="Dominguez Romero S.A."/>
            <person name="Kwong A."/>
            <person name="Tai V."/>
            <person name="Koval S.F."/>
            <person name="Razvi H."/>
            <person name="Bjazevic J."/>
            <person name="Burton J.P."/>
        </authorList>
    </citation>
    <scope>NUCLEOTIDE SEQUENCE</scope>
    <source>
        <strain evidence="2">OxK</strain>
    </source>
</reference>
<dbReference type="AlphaFoldDB" id="A0A9E9NS32"/>
<dbReference type="Gene3D" id="3.10.580.10">
    <property type="entry name" value="CBS-domain"/>
    <property type="match status" value="1"/>
</dbReference>
<protein>
    <submittedName>
        <fullName evidence="2">CBS domain-containing protein</fullName>
    </submittedName>
</protein>
<dbReference type="SUPFAM" id="SSF54631">
    <property type="entry name" value="CBS-domain pair"/>
    <property type="match status" value="1"/>
</dbReference>
<sequence>MQIGHICSNNVVTCSSNTTVLEAAQLMRRNHVGTLIVVEEVNGMLVPQGIVTDRDIVVVVLAEGLDPKSIKVIDIMKVELMTAVETEDVFETVERMRFKGVRRIPIVDKMGGLVGIVSVDDIWKFLSKEISELADVTTRQQTREKVARRR</sequence>
<dbReference type="Proteomes" id="UP001164819">
    <property type="component" value="Chromosome"/>
</dbReference>
<proteinExistence type="predicted"/>
<evidence type="ECO:0000313" key="2">
    <source>
        <dbReference type="EMBL" id="WAV91973.1"/>
    </source>
</evidence>
<evidence type="ECO:0000256" key="1">
    <source>
        <dbReference type="ARBA" id="ARBA00023122"/>
    </source>
</evidence>
<dbReference type="Pfam" id="PF00571">
    <property type="entry name" value="CBS"/>
    <property type="match status" value="2"/>
</dbReference>
<dbReference type="EMBL" id="CP098251">
    <property type="protein sequence ID" value="WAV91973.1"/>
    <property type="molecule type" value="Genomic_DNA"/>
</dbReference>
<keyword evidence="1" id="KW-0129">CBS domain</keyword>